<dbReference type="STRING" id="158787.BSCA_2065"/>
<evidence type="ECO:0000256" key="2">
    <source>
        <dbReference type="ARBA" id="ARBA00023315"/>
    </source>
</evidence>
<feature type="region of interest" description="Disordered" evidence="3">
    <location>
        <begin position="415"/>
        <end position="474"/>
    </location>
</feature>
<protein>
    <submittedName>
        <fullName evidence="6">Alcohol acetyltransferase</fullName>
    </submittedName>
</protein>
<proteinExistence type="predicted"/>
<gene>
    <name evidence="6" type="ORF">BSCA_2065</name>
</gene>
<organism evidence="6 7">
    <name type="scientific">Bifidobacterium scardovii</name>
    <dbReference type="NCBI Taxonomy" id="158787"/>
    <lineage>
        <taxon>Bacteria</taxon>
        <taxon>Bacillati</taxon>
        <taxon>Actinomycetota</taxon>
        <taxon>Actinomycetes</taxon>
        <taxon>Bifidobacteriales</taxon>
        <taxon>Bifidobacteriaceae</taxon>
        <taxon>Bifidobacterium</taxon>
    </lineage>
</organism>
<dbReference type="GeneID" id="85165327"/>
<accession>A0A087D773</accession>
<keyword evidence="2" id="KW-0012">Acyltransferase</keyword>
<comment type="caution">
    <text evidence="6">The sequence shown here is derived from an EMBL/GenBank/DDBJ whole genome shotgun (WGS) entry which is preliminary data.</text>
</comment>
<dbReference type="AlphaFoldDB" id="A0A087D773"/>
<dbReference type="PANTHER" id="PTHR28037">
    <property type="entry name" value="ALCOHOL O-ACETYLTRANSFERASE 1-RELATED"/>
    <property type="match status" value="1"/>
</dbReference>
<dbReference type="SUPFAM" id="SSF52777">
    <property type="entry name" value="CoA-dependent acyltransferases"/>
    <property type="match status" value="1"/>
</dbReference>
<keyword evidence="4" id="KW-0812">Transmembrane</keyword>
<dbReference type="RefSeq" id="WP_033518206.1">
    <property type="nucleotide sequence ID" value="NZ_CAUPKV010000043.1"/>
</dbReference>
<dbReference type="Gene3D" id="3.30.559.30">
    <property type="entry name" value="Nonribosomal peptide synthetase, condensation domain"/>
    <property type="match status" value="1"/>
</dbReference>
<reference evidence="6 7" key="1">
    <citation type="submission" date="2014-03" db="EMBL/GenBank/DDBJ databases">
        <title>Genomics of Bifidobacteria.</title>
        <authorList>
            <person name="Ventura M."/>
            <person name="Milani C."/>
            <person name="Lugli G.A."/>
        </authorList>
    </citation>
    <scope>NUCLEOTIDE SEQUENCE [LARGE SCALE GENOMIC DNA]</scope>
    <source>
        <strain evidence="6 7">LMG 21589</strain>
    </source>
</reference>
<feature type="compositionally biased region" description="Basic and acidic residues" evidence="3">
    <location>
        <begin position="455"/>
        <end position="474"/>
    </location>
</feature>
<keyword evidence="1 6" id="KW-0808">Transferase</keyword>
<name>A0A087D773_9BIFI</name>
<dbReference type="Pfam" id="PF16911">
    <property type="entry name" value="PapA_C"/>
    <property type="match status" value="1"/>
</dbReference>
<feature type="compositionally biased region" description="Gly residues" evidence="3">
    <location>
        <begin position="433"/>
        <end position="442"/>
    </location>
</feature>
<feature type="transmembrane region" description="Helical" evidence="4">
    <location>
        <begin position="200"/>
        <end position="223"/>
    </location>
</feature>
<evidence type="ECO:0000256" key="4">
    <source>
        <dbReference type="SAM" id="Phobius"/>
    </source>
</evidence>
<dbReference type="Proteomes" id="UP000029033">
    <property type="component" value="Unassembled WGS sequence"/>
</dbReference>
<keyword evidence="4" id="KW-1133">Transmembrane helix</keyword>
<feature type="domain" description="Phthiocerol/phthiodiolone dimycocerosyl transferase C-terminal" evidence="5">
    <location>
        <begin position="199"/>
        <end position="302"/>
    </location>
</feature>
<keyword evidence="7" id="KW-1185">Reference proteome</keyword>
<evidence type="ECO:0000313" key="7">
    <source>
        <dbReference type="Proteomes" id="UP000029033"/>
    </source>
</evidence>
<evidence type="ECO:0000256" key="1">
    <source>
        <dbReference type="ARBA" id="ARBA00022679"/>
    </source>
</evidence>
<evidence type="ECO:0000313" key="6">
    <source>
        <dbReference type="EMBL" id="KFI91373.1"/>
    </source>
</evidence>
<dbReference type="PANTHER" id="PTHR28037:SF1">
    <property type="entry name" value="ALCOHOL O-ACETYLTRANSFERASE 1-RELATED"/>
    <property type="match status" value="1"/>
</dbReference>
<dbReference type="EMBL" id="JGZO01000023">
    <property type="protein sequence ID" value="KFI91373.1"/>
    <property type="molecule type" value="Genomic_DNA"/>
</dbReference>
<dbReference type="GO" id="GO:0016746">
    <property type="term" value="F:acyltransferase activity"/>
    <property type="evidence" value="ECO:0007669"/>
    <property type="project" value="UniProtKB-KW"/>
</dbReference>
<evidence type="ECO:0000259" key="5">
    <source>
        <dbReference type="Pfam" id="PF16911"/>
    </source>
</evidence>
<sequence>MARRTWYRLDNIGKFYSSQAGRSSQTVFRYSAGLADDIDPTALQHALDRAIAKFPSFNVHLLNGLFWHYLEQADERPLVEPEHLPICSRLHYGPKSILFRVSYYRDRVNLEVSHMISDGRGAMNLFKALLHEYIAERYGVAGVPSDYDGSDSDKAENSFDKYYERDKAGAAPGTRIYRLAGLQDREAPTFMEYHVSVRRVLGAAHACGVSLTSYMIAAIISAIRDGMPSRARSRAIRVDIPVDLRAFFRSETVRNFYGMTYVAYTPTDDEPLGDIARHVQEQLGHATSRERVEAHMNRMIALEKNPALRIAPSPIKDWVLELARFIADHETTTTVSSLGRITLDERLAAYVRTMNILTTPAGLNFTICSFGDDLSIGVSTIYRDLNVIRNLCRILTAAGIDGLINIGGAHVEGTAARKEEPPSGVQADAQTAGKGGTIGGTGTADQSEESDKDEESSKTDETGETKEGGTHDAM</sequence>
<dbReference type="InterPro" id="IPR031641">
    <property type="entry name" value="PapA_C"/>
</dbReference>
<dbReference type="eggNOG" id="COG1020">
    <property type="taxonomic scope" value="Bacteria"/>
</dbReference>
<dbReference type="InterPro" id="IPR052058">
    <property type="entry name" value="Alcohol_O-acetyltransferase"/>
</dbReference>
<keyword evidence="4" id="KW-0472">Membrane</keyword>
<evidence type="ECO:0000256" key="3">
    <source>
        <dbReference type="SAM" id="MobiDB-lite"/>
    </source>
</evidence>